<dbReference type="Proteomes" id="UP001457282">
    <property type="component" value="Unassembled WGS sequence"/>
</dbReference>
<organism evidence="2 3">
    <name type="scientific">Rubus argutus</name>
    <name type="common">Southern blackberry</name>
    <dbReference type="NCBI Taxonomy" id="59490"/>
    <lineage>
        <taxon>Eukaryota</taxon>
        <taxon>Viridiplantae</taxon>
        <taxon>Streptophyta</taxon>
        <taxon>Embryophyta</taxon>
        <taxon>Tracheophyta</taxon>
        <taxon>Spermatophyta</taxon>
        <taxon>Magnoliopsida</taxon>
        <taxon>eudicotyledons</taxon>
        <taxon>Gunneridae</taxon>
        <taxon>Pentapetalae</taxon>
        <taxon>rosids</taxon>
        <taxon>fabids</taxon>
        <taxon>Rosales</taxon>
        <taxon>Rosaceae</taxon>
        <taxon>Rosoideae</taxon>
        <taxon>Rosoideae incertae sedis</taxon>
        <taxon>Rubus</taxon>
    </lineage>
</organism>
<keyword evidence="1" id="KW-0472">Membrane</keyword>
<gene>
    <name evidence="2" type="ORF">M0R45_030063</name>
</gene>
<sequence>MRVDCYRQLKLPAVSEVAIAAADSYLPVKGLQYLIDYIRTSTSLNCPLCAFRGSLLSKCVEFGEIMLGFLLFLGFGVVIMFGFVVVNVIYGFWDWLFTLMSPRLEELKQEMEDKDSWTHSHWLITFYTFWQLVELHEIVPGKHFDHYPNRSSIALDPN</sequence>
<proteinExistence type="predicted"/>
<name>A0AAW1WBX1_RUBAR</name>
<accession>A0AAW1WBX1</accession>
<evidence type="ECO:0000313" key="2">
    <source>
        <dbReference type="EMBL" id="KAK9921558.1"/>
    </source>
</evidence>
<dbReference type="AlphaFoldDB" id="A0AAW1WBX1"/>
<evidence type="ECO:0000256" key="1">
    <source>
        <dbReference type="SAM" id="Phobius"/>
    </source>
</evidence>
<evidence type="ECO:0000313" key="3">
    <source>
        <dbReference type="Proteomes" id="UP001457282"/>
    </source>
</evidence>
<reference evidence="2 3" key="1">
    <citation type="journal article" date="2023" name="G3 (Bethesda)">
        <title>A chromosome-length genome assembly and annotation of blackberry (Rubus argutus, cv. 'Hillquist').</title>
        <authorList>
            <person name="Bruna T."/>
            <person name="Aryal R."/>
            <person name="Dudchenko O."/>
            <person name="Sargent D.J."/>
            <person name="Mead D."/>
            <person name="Buti M."/>
            <person name="Cavallini A."/>
            <person name="Hytonen T."/>
            <person name="Andres J."/>
            <person name="Pham M."/>
            <person name="Weisz D."/>
            <person name="Mascagni F."/>
            <person name="Usai G."/>
            <person name="Natali L."/>
            <person name="Bassil N."/>
            <person name="Fernandez G.E."/>
            <person name="Lomsadze A."/>
            <person name="Armour M."/>
            <person name="Olukolu B."/>
            <person name="Poorten T."/>
            <person name="Britton C."/>
            <person name="Davik J."/>
            <person name="Ashrafi H."/>
            <person name="Aiden E.L."/>
            <person name="Borodovsky M."/>
            <person name="Worthington M."/>
        </authorList>
    </citation>
    <scope>NUCLEOTIDE SEQUENCE [LARGE SCALE GENOMIC DNA]</scope>
    <source>
        <strain evidence="2">PI 553951</strain>
    </source>
</reference>
<keyword evidence="1" id="KW-0812">Transmembrane</keyword>
<keyword evidence="1" id="KW-1133">Transmembrane helix</keyword>
<feature type="transmembrane region" description="Helical" evidence="1">
    <location>
        <begin position="65"/>
        <end position="93"/>
    </location>
</feature>
<protein>
    <submittedName>
        <fullName evidence="2">Uncharacterized protein</fullName>
    </submittedName>
</protein>
<comment type="caution">
    <text evidence="2">The sequence shown here is derived from an EMBL/GenBank/DDBJ whole genome shotgun (WGS) entry which is preliminary data.</text>
</comment>
<keyword evidence="3" id="KW-1185">Reference proteome</keyword>
<dbReference type="EMBL" id="JBEDUW010000006">
    <property type="protein sequence ID" value="KAK9921558.1"/>
    <property type="molecule type" value="Genomic_DNA"/>
</dbReference>